<organism evidence="1 2">
    <name type="scientific">Pseudomonas syringae pv. castaneae</name>
    <dbReference type="NCBI Taxonomy" id="264450"/>
    <lineage>
        <taxon>Bacteria</taxon>
        <taxon>Pseudomonadati</taxon>
        <taxon>Pseudomonadota</taxon>
        <taxon>Gammaproteobacteria</taxon>
        <taxon>Pseudomonadales</taxon>
        <taxon>Pseudomonadaceae</taxon>
        <taxon>Pseudomonas</taxon>
        <taxon>Pseudomonas syringae</taxon>
    </lineage>
</organism>
<protein>
    <submittedName>
        <fullName evidence="1">Uncharacterized protein</fullName>
    </submittedName>
</protein>
<sequence length="142" mass="15750">MRTYKHEDLVALAQETGRSLDEVKQIAHNSGWVLEQETSPLRALDSSKDAVAAMKQVKQATLERLYKTDPLIRESLDMQVAVQQARLDRTTNKPSNNQYDSEGNFTGVTRSIISGPAATGKNQTDAMKAIKASVYKRLGVQE</sequence>
<dbReference type="RefSeq" id="WP_057431702.1">
    <property type="nucleotide sequence ID" value="NZ_LIIH01000109.1"/>
</dbReference>
<evidence type="ECO:0000313" key="1">
    <source>
        <dbReference type="EMBL" id="KPW96456.1"/>
    </source>
</evidence>
<name>A0A0P9NDL4_PSESX</name>
<accession>A0A0P9NDL4</accession>
<dbReference type="AlphaFoldDB" id="A0A0P9NDL4"/>
<gene>
    <name evidence="1" type="ORF">ALO79_05412</name>
</gene>
<dbReference type="Proteomes" id="UP000050381">
    <property type="component" value="Unassembled WGS sequence"/>
</dbReference>
<reference evidence="1 2" key="1">
    <citation type="submission" date="2015-09" db="EMBL/GenBank/DDBJ databases">
        <title>Genome announcement of multiple Pseudomonas syringae strains.</title>
        <authorList>
            <person name="Thakur S."/>
            <person name="Wang P.W."/>
            <person name="Gong Y."/>
            <person name="Weir B.S."/>
            <person name="Guttman D.S."/>
        </authorList>
    </citation>
    <scope>NUCLEOTIDE SEQUENCE [LARGE SCALE GENOMIC DNA]</scope>
    <source>
        <strain evidence="1 2">ICMP9419</strain>
    </source>
</reference>
<comment type="caution">
    <text evidence="1">The sequence shown here is derived from an EMBL/GenBank/DDBJ whole genome shotgun (WGS) entry which is preliminary data.</text>
</comment>
<evidence type="ECO:0000313" key="2">
    <source>
        <dbReference type="Proteomes" id="UP000050381"/>
    </source>
</evidence>
<dbReference type="EMBL" id="LJQD01000221">
    <property type="protein sequence ID" value="KPW96456.1"/>
    <property type="molecule type" value="Genomic_DNA"/>
</dbReference>
<dbReference type="PATRIC" id="fig|264450.4.peg.6392"/>
<proteinExistence type="predicted"/>